<comment type="caution">
    <text evidence="2">The sequence shown here is derived from an EMBL/GenBank/DDBJ whole genome shotgun (WGS) entry which is preliminary data.</text>
</comment>
<protein>
    <submittedName>
        <fullName evidence="2">Uncharacterized protein</fullName>
    </submittedName>
</protein>
<sequence length="61" mass="6883">MKTKSKVYGIATVLLIAALAFLGVTWWMNGRDDTWLYVACAVIVMTSFIPMISKKNKDKDQ</sequence>
<feature type="transmembrane region" description="Helical" evidence="1">
    <location>
        <begin position="34"/>
        <end position="52"/>
    </location>
</feature>
<evidence type="ECO:0000313" key="2">
    <source>
        <dbReference type="EMBL" id="OGG41934.1"/>
    </source>
</evidence>
<evidence type="ECO:0000313" key="3">
    <source>
        <dbReference type="Proteomes" id="UP000176322"/>
    </source>
</evidence>
<reference evidence="2 3" key="1">
    <citation type="journal article" date="2016" name="Nat. Commun.">
        <title>Thousands of microbial genomes shed light on interconnected biogeochemical processes in an aquifer system.</title>
        <authorList>
            <person name="Anantharaman K."/>
            <person name="Brown C.T."/>
            <person name="Hug L.A."/>
            <person name="Sharon I."/>
            <person name="Castelle C.J."/>
            <person name="Probst A.J."/>
            <person name="Thomas B.C."/>
            <person name="Singh A."/>
            <person name="Wilkins M.J."/>
            <person name="Karaoz U."/>
            <person name="Brodie E.L."/>
            <person name="Williams K.H."/>
            <person name="Hubbard S.S."/>
            <person name="Banfield J.F."/>
        </authorList>
    </citation>
    <scope>NUCLEOTIDE SEQUENCE [LARGE SCALE GENOMIC DNA]</scope>
</reference>
<feature type="transmembrane region" description="Helical" evidence="1">
    <location>
        <begin position="7"/>
        <end position="28"/>
    </location>
</feature>
<keyword evidence="1" id="KW-0472">Membrane</keyword>
<organism evidence="2 3">
    <name type="scientific">Candidatus Kaiserbacteria bacterium RIFCSPHIGHO2_01_FULL_46_22</name>
    <dbReference type="NCBI Taxonomy" id="1798475"/>
    <lineage>
        <taxon>Bacteria</taxon>
        <taxon>Candidatus Kaiseribacteriota</taxon>
    </lineage>
</organism>
<gene>
    <name evidence="2" type="ORF">A2837_01870</name>
</gene>
<dbReference type="AlphaFoldDB" id="A0A1F6BYA3"/>
<dbReference type="Proteomes" id="UP000176322">
    <property type="component" value="Unassembled WGS sequence"/>
</dbReference>
<name>A0A1F6BYA3_9BACT</name>
<evidence type="ECO:0000256" key="1">
    <source>
        <dbReference type="SAM" id="Phobius"/>
    </source>
</evidence>
<keyword evidence="1" id="KW-1133">Transmembrane helix</keyword>
<dbReference type="STRING" id="1798475.A2837_01870"/>
<keyword evidence="1" id="KW-0812">Transmembrane</keyword>
<accession>A0A1F6BYA3</accession>
<proteinExistence type="predicted"/>
<dbReference type="EMBL" id="MFKO01000002">
    <property type="protein sequence ID" value="OGG41934.1"/>
    <property type="molecule type" value="Genomic_DNA"/>
</dbReference>